<dbReference type="Gene3D" id="3.20.20.370">
    <property type="entry name" value="Glycoside hydrolase/deacetylase"/>
    <property type="match status" value="1"/>
</dbReference>
<protein>
    <recommendedName>
        <fullName evidence="3">Polysaccharide deacetylase</fullName>
    </recommendedName>
</protein>
<gene>
    <name evidence="1" type="ORF">NT2_02_03420</name>
</gene>
<dbReference type="OrthoDB" id="7419255at2"/>
<accession>U2YIS7</accession>
<name>U2YIS7_9SPHN</name>
<dbReference type="AlphaFoldDB" id="U2YIS7"/>
<dbReference type="GO" id="GO:0005975">
    <property type="term" value="P:carbohydrate metabolic process"/>
    <property type="evidence" value="ECO:0007669"/>
    <property type="project" value="InterPro"/>
</dbReference>
<sequence>MLPVLITIDTEYSEDFYARGVARDCSRNFDLAIACRARGQEAGIHYQMDVMARHGIRGVFFVDPMPALVWGQEAVDRVVQPILEHGHEVQLHLHTEWLRFAKENPLGDRTGRNMRDFTREEQRILVAYAADRLVAAGAAFPRAFRAGNYGADDNTLRALSDCGILYDSSFPAGLQDTECSIVQAIGACAPFRQNNVVEMPIAAIAARNGGVRHGQVAALSAREMQAAITHAHAHKWPAMVLVSHSFELFDRHNARPLRLMKRRFEALCAWLGRSSIATGTGFEGLTAEPDGRALPLMPHNPVRTLHRMAKQAMINWGYGAKSLRPAPGGAGRNVDGQAEKDRTLSGKLRYPAMFVFDRAALNTNEFLAEFLCKLAGAA</sequence>
<dbReference type="RefSeq" id="WP_021689167.1">
    <property type="nucleotide sequence ID" value="NZ_BASZ01000002.1"/>
</dbReference>
<evidence type="ECO:0000313" key="1">
    <source>
        <dbReference type="EMBL" id="GAD48260.1"/>
    </source>
</evidence>
<dbReference type="InterPro" id="IPR011330">
    <property type="entry name" value="Glyco_hydro/deAcase_b/a-brl"/>
</dbReference>
<evidence type="ECO:0000313" key="2">
    <source>
        <dbReference type="Proteomes" id="UP000016568"/>
    </source>
</evidence>
<reference evidence="1 2" key="1">
    <citation type="submission" date="2013-09" db="EMBL/GenBank/DDBJ databases">
        <title>Whole genome shotgun sequence of Novosphingobium tardaugens NBRC 16725.</title>
        <authorList>
            <person name="Isaki S."/>
            <person name="Hosoyama A."/>
            <person name="Tsuchikane K."/>
            <person name="Katsumata H."/>
            <person name="Ando Y."/>
            <person name="Yamazaki S."/>
            <person name="Fujita N."/>
        </authorList>
    </citation>
    <scope>NUCLEOTIDE SEQUENCE [LARGE SCALE GENOMIC DNA]</scope>
    <source>
        <strain evidence="1 2">NBRC 16725</strain>
    </source>
</reference>
<dbReference type="KEGG" id="ntd:EGO55_01245"/>
<proteinExistence type="predicted"/>
<dbReference type="SUPFAM" id="SSF88713">
    <property type="entry name" value="Glycoside hydrolase/deacetylase"/>
    <property type="match status" value="1"/>
</dbReference>
<organism evidence="1 2">
    <name type="scientific">Caenibius tardaugens NBRC 16725</name>
    <dbReference type="NCBI Taxonomy" id="1219035"/>
    <lineage>
        <taxon>Bacteria</taxon>
        <taxon>Pseudomonadati</taxon>
        <taxon>Pseudomonadota</taxon>
        <taxon>Alphaproteobacteria</taxon>
        <taxon>Sphingomonadales</taxon>
        <taxon>Erythrobacteraceae</taxon>
        <taxon>Caenibius</taxon>
    </lineage>
</organism>
<comment type="caution">
    <text evidence="1">The sequence shown here is derived from an EMBL/GenBank/DDBJ whole genome shotgun (WGS) entry which is preliminary data.</text>
</comment>
<evidence type="ECO:0008006" key="3">
    <source>
        <dbReference type="Google" id="ProtNLM"/>
    </source>
</evidence>
<dbReference type="eggNOG" id="COG0726">
    <property type="taxonomic scope" value="Bacteria"/>
</dbReference>
<dbReference type="Proteomes" id="UP000016568">
    <property type="component" value="Unassembled WGS sequence"/>
</dbReference>
<keyword evidence="2" id="KW-1185">Reference proteome</keyword>
<dbReference type="EMBL" id="BASZ01000002">
    <property type="protein sequence ID" value="GAD48260.1"/>
    <property type="molecule type" value="Genomic_DNA"/>
</dbReference>